<evidence type="ECO:0000256" key="6">
    <source>
        <dbReference type="SAM" id="SignalP"/>
    </source>
</evidence>
<evidence type="ECO:0000256" key="2">
    <source>
        <dbReference type="ARBA" id="ARBA00022670"/>
    </source>
</evidence>
<dbReference type="InterPro" id="IPR000209">
    <property type="entry name" value="Peptidase_S8/S53_dom"/>
</dbReference>
<comment type="caution">
    <text evidence="9">The sequence shown here is derived from an EMBL/GenBank/DDBJ whole genome shotgun (WGS) entry which is preliminary data.</text>
</comment>
<dbReference type="InterPro" id="IPR036852">
    <property type="entry name" value="Peptidase_S8/S53_dom_sf"/>
</dbReference>
<evidence type="ECO:0000256" key="3">
    <source>
        <dbReference type="ARBA" id="ARBA00022801"/>
    </source>
</evidence>
<keyword evidence="3" id="KW-0378">Hydrolase</keyword>
<keyword evidence="2" id="KW-0645">Protease</keyword>
<evidence type="ECO:0000256" key="5">
    <source>
        <dbReference type="PROSITE-ProRule" id="PRU01240"/>
    </source>
</evidence>
<dbReference type="PANTHER" id="PTHR43806">
    <property type="entry name" value="PEPTIDASE S8"/>
    <property type="match status" value="1"/>
</dbReference>
<dbReference type="Gene3D" id="3.40.50.200">
    <property type="entry name" value="Peptidase S8/S53 domain"/>
    <property type="match status" value="1"/>
</dbReference>
<evidence type="ECO:0008006" key="11">
    <source>
        <dbReference type="Google" id="ProtNLM"/>
    </source>
</evidence>
<proteinExistence type="inferred from homology"/>
<dbReference type="PROSITE" id="PS51892">
    <property type="entry name" value="SUBTILASE"/>
    <property type="match status" value="1"/>
</dbReference>
<dbReference type="EMBL" id="CAJMWW010000269">
    <property type="protein sequence ID" value="CAE6461527.1"/>
    <property type="molecule type" value="Genomic_DNA"/>
</dbReference>
<feature type="chain" id="PRO_5034251770" description="Peptidase S8/S53 domain-containing protein" evidence="6">
    <location>
        <begin position="18"/>
        <end position="427"/>
    </location>
</feature>
<reference evidence="9" key="1">
    <citation type="submission" date="2021-01" db="EMBL/GenBank/DDBJ databases">
        <authorList>
            <person name="Kaushik A."/>
        </authorList>
    </citation>
    <scope>NUCLEOTIDE SEQUENCE</scope>
    <source>
        <strain evidence="9">AG3-T5</strain>
    </source>
</reference>
<protein>
    <recommendedName>
        <fullName evidence="11">Peptidase S8/S53 domain-containing protein</fullName>
    </recommendedName>
</protein>
<organism evidence="9 10">
    <name type="scientific">Rhizoctonia solani</name>
    <dbReference type="NCBI Taxonomy" id="456999"/>
    <lineage>
        <taxon>Eukaryota</taxon>
        <taxon>Fungi</taxon>
        <taxon>Dikarya</taxon>
        <taxon>Basidiomycota</taxon>
        <taxon>Agaricomycotina</taxon>
        <taxon>Agaricomycetes</taxon>
        <taxon>Cantharellales</taxon>
        <taxon>Ceratobasidiaceae</taxon>
        <taxon>Rhizoctonia</taxon>
    </lineage>
</organism>
<dbReference type="GO" id="GO:0005615">
    <property type="term" value="C:extracellular space"/>
    <property type="evidence" value="ECO:0007669"/>
    <property type="project" value="TreeGrafter"/>
</dbReference>
<dbReference type="Gene3D" id="3.30.70.80">
    <property type="entry name" value="Peptidase S8 propeptide/proteinase inhibitor I9"/>
    <property type="match status" value="1"/>
</dbReference>
<feature type="domain" description="Peptidase S8/S53" evidence="7">
    <location>
        <begin position="233"/>
        <end position="329"/>
    </location>
</feature>
<dbReference type="InterPro" id="IPR010259">
    <property type="entry name" value="S8pro/Inhibitor_I9"/>
</dbReference>
<keyword evidence="6" id="KW-0732">Signal</keyword>
<feature type="signal peptide" evidence="6">
    <location>
        <begin position="1"/>
        <end position="17"/>
    </location>
</feature>
<dbReference type="InterPro" id="IPR023827">
    <property type="entry name" value="Peptidase_S8_Asp-AS"/>
</dbReference>
<evidence type="ECO:0000313" key="10">
    <source>
        <dbReference type="Proteomes" id="UP000663841"/>
    </source>
</evidence>
<dbReference type="GO" id="GO:0004252">
    <property type="term" value="F:serine-type endopeptidase activity"/>
    <property type="evidence" value="ECO:0007669"/>
    <property type="project" value="InterPro"/>
</dbReference>
<evidence type="ECO:0000256" key="1">
    <source>
        <dbReference type="ARBA" id="ARBA00011073"/>
    </source>
</evidence>
<dbReference type="SUPFAM" id="SSF52743">
    <property type="entry name" value="Subtilisin-like"/>
    <property type="match status" value="1"/>
</dbReference>
<evidence type="ECO:0000313" key="9">
    <source>
        <dbReference type="EMBL" id="CAE6461527.1"/>
    </source>
</evidence>
<dbReference type="PROSITE" id="PS00136">
    <property type="entry name" value="SUBTILASE_ASP"/>
    <property type="match status" value="1"/>
</dbReference>
<dbReference type="GO" id="GO:0006508">
    <property type="term" value="P:proteolysis"/>
    <property type="evidence" value="ECO:0007669"/>
    <property type="project" value="UniProtKB-KW"/>
</dbReference>
<keyword evidence="4" id="KW-0720">Serine protease</keyword>
<evidence type="ECO:0000259" key="7">
    <source>
        <dbReference type="Pfam" id="PF00082"/>
    </source>
</evidence>
<gene>
    <name evidence="9" type="ORF">RDB_LOCUS152583</name>
</gene>
<sequence>MITTVVVAVLLAVPVLGAPLSASTEPLVGGNVGLNLAPIISHPTAKQDIIPNQYIVVLRLETTFDDLNTHVMAVRLCDEVSYLIRRHGHVADAFVSPTNPLIDGSGLLHIFDGALKGVAGRFIDATLDKIRTMPEVEYVERDQVVYAIHEPELGFSNLNQYIHDLNGGDGVDVYVIDTGINVDHEEFEGRAYLGHTVPAGDKDEDNNGHVPAPLRAGTGVTWVSKAAQAKAIEAIKEFRATGKTSHKGSVANMSLSSGRSPALDLAVDGAVRNGVHFAVATGNDNAGACYYSPAVARLMVTVGASTLSDERTHFSNYGKCVDIFASGLEILSTGIGSKNATHEWSWMTAFIPVSFVEQIGPASVSDESFYNADGTLDVTQFGEITPTQLKTALIRLGIMGNLSKLPPNTINVLIFSNATDAKGHPWY</sequence>
<dbReference type="InterPro" id="IPR037045">
    <property type="entry name" value="S8pro/Inhibitor_I9_sf"/>
</dbReference>
<evidence type="ECO:0000259" key="8">
    <source>
        <dbReference type="Pfam" id="PF05922"/>
    </source>
</evidence>
<accession>A0A8H3GM95</accession>
<dbReference type="Pfam" id="PF00082">
    <property type="entry name" value="Peptidase_S8"/>
    <property type="match status" value="1"/>
</dbReference>
<feature type="domain" description="Inhibitor I9" evidence="8">
    <location>
        <begin position="101"/>
        <end position="146"/>
    </location>
</feature>
<evidence type="ECO:0000256" key="4">
    <source>
        <dbReference type="ARBA" id="ARBA00022825"/>
    </source>
</evidence>
<dbReference type="InterPro" id="IPR050131">
    <property type="entry name" value="Peptidase_S8_subtilisin-like"/>
</dbReference>
<dbReference type="AlphaFoldDB" id="A0A8H3GM95"/>
<dbReference type="Proteomes" id="UP000663841">
    <property type="component" value="Unassembled WGS sequence"/>
</dbReference>
<comment type="similarity">
    <text evidence="1 5">Belongs to the peptidase S8 family.</text>
</comment>
<dbReference type="Pfam" id="PF05922">
    <property type="entry name" value="Inhibitor_I9"/>
    <property type="match status" value="1"/>
</dbReference>
<name>A0A8H3GM95_9AGAM</name>
<dbReference type="SUPFAM" id="SSF54897">
    <property type="entry name" value="Protease propeptides/inhibitors"/>
    <property type="match status" value="1"/>
</dbReference>
<dbReference type="PANTHER" id="PTHR43806:SF11">
    <property type="entry name" value="CEREVISIN-RELATED"/>
    <property type="match status" value="1"/>
</dbReference>
<comment type="caution">
    <text evidence="5">Lacks conserved residue(s) required for the propagation of feature annotation.</text>
</comment>